<reference evidence="6" key="1">
    <citation type="submission" date="2018-03" db="EMBL/GenBank/DDBJ databases">
        <authorList>
            <person name="Guldener U."/>
        </authorList>
    </citation>
    <scope>NUCLEOTIDE SEQUENCE</scope>
</reference>
<feature type="domain" description="Thioredoxin" evidence="5">
    <location>
        <begin position="1"/>
        <end position="109"/>
    </location>
</feature>
<protein>
    <recommendedName>
        <fullName evidence="3">Thioredoxin</fullName>
    </recommendedName>
</protein>
<dbReference type="Gene3D" id="3.40.30.10">
    <property type="entry name" value="Glutaredoxin"/>
    <property type="match status" value="1"/>
</dbReference>
<accession>A0AAE8LZ94</accession>
<dbReference type="InterPro" id="IPR036249">
    <property type="entry name" value="Thioredoxin-like_sf"/>
</dbReference>
<dbReference type="EMBL" id="ONZP01000030">
    <property type="protein sequence ID" value="SPJ71133.1"/>
    <property type="molecule type" value="Genomic_DNA"/>
</dbReference>
<dbReference type="SUPFAM" id="SSF52833">
    <property type="entry name" value="Thioredoxin-like"/>
    <property type="match status" value="1"/>
</dbReference>
<keyword evidence="7" id="KW-1185">Reference proteome</keyword>
<feature type="disulfide bond" description="Redox-active" evidence="4">
    <location>
        <begin position="31"/>
        <end position="34"/>
    </location>
</feature>
<keyword evidence="2 4" id="KW-1015">Disulfide bond</keyword>
<dbReference type="PIRSF" id="PIRSF000077">
    <property type="entry name" value="Thioredoxin"/>
    <property type="match status" value="1"/>
</dbReference>
<dbReference type="Pfam" id="PF00085">
    <property type="entry name" value="Thioredoxin"/>
    <property type="match status" value="1"/>
</dbReference>
<proteinExistence type="inferred from homology"/>
<organism evidence="6 7">
    <name type="scientific">Fusarium torulosum</name>
    <dbReference type="NCBI Taxonomy" id="33205"/>
    <lineage>
        <taxon>Eukaryota</taxon>
        <taxon>Fungi</taxon>
        <taxon>Dikarya</taxon>
        <taxon>Ascomycota</taxon>
        <taxon>Pezizomycotina</taxon>
        <taxon>Sordariomycetes</taxon>
        <taxon>Hypocreomycetidae</taxon>
        <taxon>Hypocreales</taxon>
        <taxon>Nectriaceae</taxon>
        <taxon>Fusarium</taxon>
    </lineage>
</organism>
<dbReference type="PANTHER" id="PTHR46115">
    <property type="entry name" value="THIOREDOXIN-LIKE PROTEIN 1"/>
    <property type="match status" value="1"/>
</dbReference>
<evidence type="ECO:0000256" key="3">
    <source>
        <dbReference type="PIRNR" id="PIRNR000077"/>
    </source>
</evidence>
<comment type="caution">
    <text evidence="6">The sequence shown here is derived from an EMBL/GenBank/DDBJ whole genome shotgun (WGS) entry which is preliminary data.</text>
</comment>
<dbReference type="AlphaFoldDB" id="A0AAE8LZ94"/>
<dbReference type="CDD" id="cd02947">
    <property type="entry name" value="TRX_family"/>
    <property type="match status" value="1"/>
</dbReference>
<gene>
    <name evidence="6" type="ORF">FTOL_00861</name>
</gene>
<dbReference type="PROSITE" id="PS51352">
    <property type="entry name" value="THIOREDOXIN_2"/>
    <property type="match status" value="1"/>
</dbReference>
<dbReference type="GO" id="GO:0015035">
    <property type="term" value="F:protein-disulfide reductase activity"/>
    <property type="evidence" value="ECO:0007669"/>
    <property type="project" value="InterPro"/>
</dbReference>
<evidence type="ECO:0000259" key="5">
    <source>
        <dbReference type="PROSITE" id="PS51352"/>
    </source>
</evidence>
<keyword evidence="4" id="KW-0676">Redox-active center</keyword>
<sequence>MPTTIIKSKQEFDDLLQSHKYAVVYATASWCGPCKAIAPFFDKHANEYDDVVEKITFIKFDTDDIPDLAQELGIRSIPTFFAFEDGERSDNLSGANPPALQKLITELGVKAREG</sequence>
<dbReference type="Proteomes" id="UP001187734">
    <property type="component" value="Unassembled WGS sequence"/>
</dbReference>
<evidence type="ECO:0000256" key="2">
    <source>
        <dbReference type="ARBA" id="ARBA00023157"/>
    </source>
</evidence>
<evidence type="ECO:0000256" key="4">
    <source>
        <dbReference type="PIRSR" id="PIRSR000077-4"/>
    </source>
</evidence>
<dbReference type="PRINTS" id="PR00421">
    <property type="entry name" value="THIOREDOXIN"/>
</dbReference>
<dbReference type="InterPro" id="IPR005746">
    <property type="entry name" value="Thioredoxin"/>
</dbReference>
<name>A0AAE8LZ94_9HYPO</name>
<evidence type="ECO:0000256" key="1">
    <source>
        <dbReference type="ARBA" id="ARBA00008987"/>
    </source>
</evidence>
<comment type="similarity">
    <text evidence="1 3">Belongs to the thioredoxin family.</text>
</comment>
<evidence type="ECO:0000313" key="6">
    <source>
        <dbReference type="EMBL" id="SPJ71133.1"/>
    </source>
</evidence>
<evidence type="ECO:0000313" key="7">
    <source>
        <dbReference type="Proteomes" id="UP001187734"/>
    </source>
</evidence>
<dbReference type="InterPro" id="IPR013766">
    <property type="entry name" value="Thioredoxin_domain"/>
</dbReference>